<dbReference type="SUPFAM" id="SSF52499">
    <property type="entry name" value="Isochorismatase-like hydrolases"/>
    <property type="match status" value="1"/>
</dbReference>
<evidence type="ECO:0000313" key="4">
    <source>
        <dbReference type="EMBL" id="QDR81852.1"/>
    </source>
</evidence>
<dbReference type="InterPro" id="IPR050272">
    <property type="entry name" value="Isochorismatase-like_hydrls"/>
</dbReference>
<protein>
    <submittedName>
        <fullName evidence="4">Isochorismatase family protein</fullName>
    </submittedName>
</protein>
<dbReference type="GO" id="GO:0016787">
    <property type="term" value="F:hydrolase activity"/>
    <property type="evidence" value="ECO:0007669"/>
    <property type="project" value="UniProtKB-KW"/>
</dbReference>
<accession>A0A517DWX9</accession>
<evidence type="ECO:0000259" key="3">
    <source>
        <dbReference type="Pfam" id="PF00857"/>
    </source>
</evidence>
<name>A0A517DWX9_9FIRM</name>
<gene>
    <name evidence="4" type="ORF">SPTER_32690</name>
</gene>
<proteinExistence type="inferred from homology"/>
<reference evidence="4 5" key="1">
    <citation type="submission" date="2019-02" db="EMBL/GenBank/DDBJ databases">
        <title>Closed genome of Sporomusa termitida DSM 4440.</title>
        <authorList>
            <person name="Poehlein A."/>
            <person name="Daniel R."/>
        </authorList>
    </citation>
    <scope>NUCLEOTIDE SEQUENCE [LARGE SCALE GENOMIC DNA]</scope>
    <source>
        <strain evidence="4 5">DSM 4440</strain>
    </source>
</reference>
<evidence type="ECO:0000313" key="5">
    <source>
        <dbReference type="Proteomes" id="UP000320776"/>
    </source>
</evidence>
<dbReference type="Proteomes" id="UP000320776">
    <property type="component" value="Chromosome"/>
</dbReference>
<keyword evidence="2" id="KW-0378">Hydrolase</keyword>
<sequence length="194" mass="21295">MSCLTKRREAAWTEKECTQVKNILLVIDYQNDFVDGALGFSQAAELETAIVAKIEHYKRNGDPVAFTFDTHQPDYLATQEGKKLPVLHCLQYTPGWQLYGQVASLCSAGDLRFEKGAFGSMELVAYLRGQGFERVELVGVVSHICVLANAVLAKAALPEAEIVIDAACTASFDERLHQAALDVMAGLQMTVVNR</sequence>
<dbReference type="PANTHER" id="PTHR43540:SF10">
    <property type="entry name" value="ISOCHORISMATASE"/>
    <property type="match status" value="1"/>
</dbReference>
<dbReference type="Pfam" id="PF00857">
    <property type="entry name" value="Isochorismatase"/>
    <property type="match status" value="1"/>
</dbReference>
<dbReference type="EMBL" id="CP036259">
    <property type="protein sequence ID" value="QDR81852.1"/>
    <property type="molecule type" value="Genomic_DNA"/>
</dbReference>
<dbReference type="InterPro" id="IPR036380">
    <property type="entry name" value="Isochorismatase-like_sf"/>
</dbReference>
<feature type="domain" description="Isochorismatase-like" evidence="3">
    <location>
        <begin position="23"/>
        <end position="190"/>
    </location>
</feature>
<dbReference type="AlphaFoldDB" id="A0A517DWX9"/>
<keyword evidence="5" id="KW-1185">Reference proteome</keyword>
<dbReference type="KEGG" id="sted:SPTER_32690"/>
<dbReference type="Gene3D" id="3.40.50.850">
    <property type="entry name" value="Isochorismatase-like"/>
    <property type="match status" value="1"/>
</dbReference>
<evidence type="ECO:0000256" key="2">
    <source>
        <dbReference type="ARBA" id="ARBA00022801"/>
    </source>
</evidence>
<dbReference type="CDD" id="cd00431">
    <property type="entry name" value="cysteine_hydrolases"/>
    <property type="match status" value="1"/>
</dbReference>
<dbReference type="PANTHER" id="PTHR43540">
    <property type="entry name" value="PEROXYUREIDOACRYLATE/UREIDOACRYLATE AMIDOHYDROLASE-RELATED"/>
    <property type="match status" value="1"/>
</dbReference>
<dbReference type="InterPro" id="IPR000868">
    <property type="entry name" value="Isochorismatase-like_dom"/>
</dbReference>
<evidence type="ECO:0000256" key="1">
    <source>
        <dbReference type="ARBA" id="ARBA00006336"/>
    </source>
</evidence>
<organism evidence="4 5">
    <name type="scientific">Sporomusa termitida</name>
    <dbReference type="NCBI Taxonomy" id="2377"/>
    <lineage>
        <taxon>Bacteria</taxon>
        <taxon>Bacillati</taxon>
        <taxon>Bacillota</taxon>
        <taxon>Negativicutes</taxon>
        <taxon>Selenomonadales</taxon>
        <taxon>Sporomusaceae</taxon>
        <taxon>Sporomusa</taxon>
    </lineage>
</organism>
<comment type="similarity">
    <text evidence="1">Belongs to the isochorismatase family.</text>
</comment>